<feature type="domain" description="Cadherin" evidence="10">
    <location>
        <begin position="478"/>
        <end position="575"/>
    </location>
</feature>
<gene>
    <name evidence="11" type="ORF">MAR_012623</name>
</gene>
<feature type="non-terminal residue" evidence="11">
    <location>
        <position position="1"/>
    </location>
</feature>
<name>A0ABY7G0I7_MYAAR</name>
<evidence type="ECO:0000256" key="1">
    <source>
        <dbReference type="ARBA" id="ARBA00004370"/>
    </source>
</evidence>
<protein>
    <submittedName>
        <fullName evidence="11">DS-like protein</fullName>
    </submittedName>
</protein>
<feature type="domain" description="Cadherin" evidence="10">
    <location>
        <begin position="371"/>
        <end position="476"/>
    </location>
</feature>
<evidence type="ECO:0000256" key="4">
    <source>
        <dbReference type="ARBA" id="ARBA00022837"/>
    </source>
</evidence>
<dbReference type="EMBL" id="CP111025">
    <property type="protein sequence ID" value="WAR26919.1"/>
    <property type="molecule type" value="Genomic_DNA"/>
</dbReference>
<keyword evidence="12" id="KW-1185">Reference proteome</keyword>
<dbReference type="PANTHER" id="PTHR24026">
    <property type="entry name" value="FAT ATYPICAL CADHERIN-RELATED"/>
    <property type="match status" value="1"/>
</dbReference>
<dbReference type="CDD" id="cd11304">
    <property type="entry name" value="Cadherin_repeat"/>
    <property type="match status" value="12"/>
</dbReference>
<reference evidence="11" key="1">
    <citation type="submission" date="2022-11" db="EMBL/GenBank/DDBJ databases">
        <title>Centuries of genome instability and evolution in soft-shell clam transmissible cancer (bioRxiv).</title>
        <authorList>
            <person name="Hart S.F.M."/>
            <person name="Yonemitsu M.A."/>
            <person name="Giersch R.M."/>
            <person name="Beal B.F."/>
            <person name="Arriagada G."/>
            <person name="Davis B.W."/>
            <person name="Ostrander E.A."/>
            <person name="Goff S.P."/>
            <person name="Metzger M.J."/>
        </authorList>
    </citation>
    <scope>NUCLEOTIDE SEQUENCE</scope>
    <source>
        <strain evidence="11">MELC-2E11</strain>
        <tissue evidence="11">Siphon/mantle</tissue>
    </source>
</reference>
<dbReference type="PANTHER" id="PTHR24026:SF126">
    <property type="entry name" value="PROTOCADHERIN FAT 4"/>
    <property type="match status" value="1"/>
</dbReference>
<evidence type="ECO:0000256" key="5">
    <source>
        <dbReference type="ARBA" id="ARBA00022989"/>
    </source>
</evidence>
<evidence type="ECO:0000313" key="11">
    <source>
        <dbReference type="EMBL" id="WAR26919.1"/>
    </source>
</evidence>
<sequence length="1561" mass="163456">GNSAGKFTIDPTTGAISVAGSLDYETTIQYLLTVMATDGGSTAQTGSATITVDINDVSDQAPTCSANSYYVSIDEPGVVSSNNYVTLACTDTDAVDTLTYSIASGNTGSKFSISTAGVITLASALDYDAGTQNFALSVQVTDSTTTLTIPVTIVVNPVNEATPTFGADVDVTFSENTAVGMSLATHAATDADASPHAVVSYSISSVTNSGLSKFSIDQKTGELSLAQMLDYETAISYVITVIAVDGGSPTPNTGTGTVTIQVSDVNDNVPTCSSYAHVLTVAEDAATNTAVISDLGCTDADGTTPMYIINTQTPASHFSIDTSGATPALVVGSALNYQTYTSYAIEIIVSDDTVYVDIAITDVNTGGPSFSAATYTTSIAENTAVSTSVFTVTATDPDLATSTYGKLTYSITAGNTGGVFVINPTTGRVSVSGVLDTETTPSYSLTVQVSEETGGNTDTSTLTITVTDVNDNTPTCTSDMTFSYSLAEEGTVGDVIHSMTCTDADGDSMTYTISSGSTTYFQITGTDLTLKAVIDYETSGATQYDLTVEVSDGTYSVDVTGSVVVTPVNEVPPTFTSSTSVSVLETETVGTSVYQAVATDTDTGGHGDLRYYIRSGNTGTAFSINSFTGDVFVANSLDYDSAPTSYTLEIEAEDMTTSNSDTRTSTLTLAVTLTDDNDQTPTFTQDLYTTTLDENVPTSTPVLTVTATDTDAGASGTLTFSVISGTGSSLFTVASSTGVITTTGTIDYETLSTYDLVVQAIDGGTSPLSSTCFVRISINDMNDNTPVFPSSSLTVSITESSAVGTAVATAAATDDDSVTGNNNIIVYSFSTASAKFSIDSSTGSITTIDTLDRETAASYTLVVYATDQGSNPQQNTGSVTYTVVLNDENDNDPVVQNTPYDTTITEDATLNTAAFTISVTDADENENAYLTYSLTSGNTNSDFSIDSGSGLLQVVNTLDRETTDVYYLEVTIVDAGAVPRSAIVTATVTVSDVNDNYPIFQPVPTTTYSFSVSEQVPSGSSVDSVSATDADINTNGAVTFSVAYFLAGDSNHFVIDSSSGAIATAATLDRETQDTYVLVVRAIDGGTSPKTATATVSITILDYNDNTPSYSQTLYTGTVTENVAAGTSILTVLIDDLDINMNSAITLSIADSTADMYIAADSATYILSVKTPIDRETVNFFDFALTATDGGTPPLSFTTQVQITVNDVNDNSPLFTQSFYNSEIAYNDACQVTAATLSATDADTGVNADFTFSVTQNDHPEVFSLDSQTGDIVLASTATAGTSYQIYATATDAGTPPMTSANSATVRVDAYNPNTVVLNYYMGISKATFLSMESTFLSQLTTLYQATYSTSEAKRACIVRVYVIKDDTADAFSELANDKVFLSANEAYAITALDDVGTPSIGITGNSWTAFSISRVEKYYTEEENTPWIETTAGIITVSVVCVVAFLLIVAGIAVAMYKYRKTGRDDILKRSRAEEDEERTDGTRNTGKPKPTGAMIRPYDKSHPPPAVVALPMPVKQRPPRRDELKKQDGITTVRGSPANSVTPTNIVLNRKFDGRAIDP</sequence>
<evidence type="ECO:0000256" key="3">
    <source>
        <dbReference type="ARBA" id="ARBA00022737"/>
    </source>
</evidence>
<keyword evidence="2 9" id="KW-0812">Transmembrane</keyword>
<feature type="domain" description="Cadherin" evidence="10">
    <location>
        <begin position="575"/>
        <end position="683"/>
    </location>
</feature>
<dbReference type="InterPro" id="IPR015919">
    <property type="entry name" value="Cadherin-like_sf"/>
</dbReference>
<dbReference type="SUPFAM" id="SSF49313">
    <property type="entry name" value="Cadherin-like"/>
    <property type="match status" value="13"/>
</dbReference>
<evidence type="ECO:0000313" key="12">
    <source>
        <dbReference type="Proteomes" id="UP001164746"/>
    </source>
</evidence>
<keyword evidence="6 9" id="KW-0472">Membrane</keyword>
<organism evidence="11 12">
    <name type="scientific">Mya arenaria</name>
    <name type="common">Soft-shell clam</name>
    <dbReference type="NCBI Taxonomy" id="6604"/>
    <lineage>
        <taxon>Eukaryota</taxon>
        <taxon>Metazoa</taxon>
        <taxon>Spiralia</taxon>
        <taxon>Lophotrochozoa</taxon>
        <taxon>Mollusca</taxon>
        <taxon>Bivalvia</taxon>
        <taxon>Autobranchia</taxon>
        <taxon>Heteroconchia</taxon>
        <taxon>Euheterodonta</taxon>
        <taxon>Imparidentia</taxon>
        <taxon>Neoheterodontei</taxon>
        <taxon>Myida</taxon>
        <taxon>Myoidea</taxon>
        <taxon>Myidae</taxon>
        <taxon>Mya</taxon>
    </lineage>
</organism>
<feature type="domain" description="Cadherin" evidence="10">
    <location>
        <begin position="65"/>
        <end position="165"/>
    </location>
</feature>
<dbReference type="PROSITE" id="PS50268">
    <property type="entry name" value="CADHERIN_2"/>
    <property type="match status" value="13"/>
</dbReference>
<dbReference type="Proteomes" id="UP001164746">
    <property type="component" value="Chromosome 14"/>
</dbReference>
<feature type="compositionally biased region" description="Polar residues" evidence="8">
    <location>
        <begin position="1531"/>
        <end position="1545"/>
    </location>
</feature>
<feature type="domain" description="Cadherin" evidence="10">
    <location>
        <begin position="1111"/>
        <end position="1215"/>
    </location>
</feature>
<feature type="domain" description="Cadherin" evidence="10">
    <location>
        <begin position="1004"/>
        <end position="1110"/>
    </location>
</feature>
<feature type="domain" description="Cadherin" evidence="10">
    <location>
        <begin position="165"/>
        <end position="272"/>
    </location>
</feature>
<feature type="domain" description="Cadherin" evidence="10">
    <location>
        <begin position="1216"/>
        <end position="1329"/>
    </location>
</feature>
<feature type="transmembrane region" description="Helical" evidence="9">
    <location>
        <begin position="1433"/>
        <end position="1458"/>
    </location>
</feature>
<feature type="compositionally biased region" description="Basic and acidic residues" evidence="8">
    <location>
        <begin position="1521"/>
        <end position="1530"/>
    </location>
</feature>
<keyword evidence="3" id="KW-0677">Repeat</keyword>
<feature type="domain" description="Cadherin" evidence="10">
    <location>
        <begin position="684"/>
        <end position="788"/>
    </location>
</feature>
<accession>A0ABY7G0I7</accession>
<evidence type="ECO:0000259" key="10">
    <source>
        <dbReference type="PROSITE" id="PS50268"/>
    </source>
</evidence>
<feature type="domain" description="Cadherin" evidence="10">
    <location>
        <begin position="789"/>
        <end position="895"/>
    </location>
</feature>
<dbReference type="PRINTS" id="PR00205">
    <property type="entry name" value="CADHERIN"/>
</dbReference>
<evidence type="ECO:0000256" key="2">
    <source>
        <dbReference type="ARBA" id="ARBA00022692"/>
    </source>
</evidence>
<dbReference type="Gene3D" id="2.60.40.60">
    <property type="entry name" value="Cadherins"/>
    <property type="match status" value="13"/>
</dbReference>
<dbReference type="PROSITE" id="PS00232">
    <property type="entry name" value="CADHERIN_1"/>
    <property type="match status" value="6"/>
</dbReference>
<feature type="domain" description="Cadherin" evidence="10">
    <location>
        <begin position="273"/>
        <end position="370"/>
    </location>
</feature>
<dbReference type="InterPro" id="IPR002126">
    <property type="entry name" value="Cadherin-like_dom"/>
</dbReference>
<dbReference type="SMART" id="SM00112">
    <property type="entry name" value="CA"/>
    <property type="match status" value="13"/>
</dbReference>
<evidence type="ECO:0000256" key="7">
    <source>
        <dbReference type="PROSITE-ProRule" id="PRU00043"/>
    </source>
</evidence>
<dbReference type="Pfam" id="PF00028">
    <property type="entry name" value="Cadherin"/>
    <property type="match status" value="10"/>
</dbReference>
<feature type="domain" description="Cadherin" evidence="10">
    <location>
        <begin position="7"/>
        <end position="64"/>
    </location>
</feature>
<evidence type="ECO:0000256" key="6">
    <source>
        <dbReference type="ARBA" id="ARBA00023136"/>
    </source>
</evidence>
<feature type="region of interest" description="Disordered" evidence="8">
    <location>
        <begin position="1471"/>
        <end position="1545"/>
    </location>
</feature>
<keyword evidence="5 9" id="KW-1133">Transmembrane helix</keyword>
<dbReference type="InterPro" id="IPR020894">
    <property type="entry name" value="Cadherin_CS"/>
</dbReference>
<evidence type="ECO:0000256" key="9">
    <source>
        <dbReference type="SAM" id="Phobius"/>
    </source>
</evidence>
<comment type="subcellular location">
    <subcellularLocation>
        <location evidence="1">Membrane</location>
    </subcellularLocation>
</comment>
<feature type="non-terminal residue" evidence="11">
    <location>
        <position position="1561"/>
    </location>
</feature>
<proteinExistence type="predicted"/>
<feature type="domain" description="Cadherin" evidence="10">
    <location>
        <begin position="896"/>
        <end position="1000"/>
    </location>
</feature>
<keyword evidence="4 7" id="KW-0106">Calcium</keyword>
<evidence type="ECO:0000256" key="8">
    <source>
        <dbReference type="SAM" id="MobiDB-lite"/>
    </source>
</evidence>